<organism evidence="9 10">
    <name type="scientific">Circinella minor</name>
    <dbReference type="NCBI Taxonomy" id="1195481"/>
    <lineage>
        <taxon>Eukaryota</taxon>
        <taxon>Fungi</taxon>
        <taxon>Fungi incertae sedis</taxon>
        <taxon>Mucoromycota</taxon>
        <taxon>Mucoromycotina</taxon>
        <taxon>Mucoromycetes</taxon>
        <taxon>Mucorales</taxon>
        <taxon>Lichtheimiaceae</taxon>
        <taxon>Circinella</taxon>
    </lineage>
</organism>
<comment type="similarity">
    <text evidence="3">Belongs to the ARL6IP4 family.</text>
</comment>
<evidence type="ECO:0000256" key="4">
    <source>
        <dbReference type="ARBA" id="ARBA00017993"/>
    </source>
</evidence>
<keyword evidence="10" id="KW-1185">Reference proteome</keyword>
<keyword evidence="5" id="KW-0507">mRNA processing</keyword>
<evidence type="ECO:0000256" key="3">
    <source>
        <dbReference type="ARBA" id="ARBA00006852"/>
    </source>
</evidence>
<accession>A0A8H7RWW7</accession>
<feature type="compositionally biased region" description="Polar residues" evidence="8">
    <location>
        <begin position="79"/>
        <end position="90"/>
    </location>
</feature>
<dbReference type="EMBL" id="JAEPRB010000277">
    <property type="protein sequence ID" value="KAG2217722.1"/>
    <property type="molecule type" value="Genomic_DNA"/>
</dbReference>
<comment type="subcellular location">
    <subcellularLocation>
        <location evidence="1">Nucleus speckle</location>
    </subcellularLocation>
    <subcellularLocation>
        <location evidence="2">Nucleus</location>
        <location evidence="2">Nucleolus</location>
    </subcellularLocation>
</comment>
<sequence length="212" mass="25316">MDKQKRESNTSSSTNGTTMKKKRHHHHHSSDSDQYYSHHRINKRHRHGDSRPDHRHHRKYKHKHKHSEHASYSNKKENNITVTDNTQSDNDTLEKLKQLAKQYNKTTEDDHDYKKRDKKKIKNNKYHREHEEGINKQRREAMVPQTKESYDKQRSVIRREYDPQTGRTRLVKGSGEILESIVTGEQHRKINKQSTIQDGLSFQTTIHNNSIK</sequence>
<dbReference type="Proteomes" id="UP000646827">
    <property type="component" value="Unassembled WGS sequence"/>
</dbReference>
<dbReference type="OrthoDB" id="48562at2759"/>
<evidence type="ECO:0000256" key="2">
    <source>
        <dbReference type="ARBA" id="ARBA00004604"/>
    </source>
</evidence>
<keyword evidence="7" id="KW-0539">Nucleus</keyword>
<evidence type="ECO:0000256" key="7">
    <source>
        <dbReference type="ARBA" id="ARBA00023242"/>
    </source>
</evidence>
<dbReference type="AlphaFoldDB" id="A0A8H7RWW7"/>
<feature type="compositionally biased region" description="Low complexity" evidence="8">
    <location>
        <begin position="9"/>
        <end position="18"/>
    </location>
</feature>
<reference evidence="9 10" key="1">
    <citation type="submission" date="2020-12" db="EMBL/GenBank/DDBJ databases">
        <title>Metabolic potential, ecology and presence of endohyphal bacteria is reflected in genomic diversity of Mucoromycotina.</title>
        <authorList>
            <person name="Muszewska A."/>
            <person name="Okrasinska A."/>
            <person name="Steczkiewicz K."/>
            <person name="Drgas O."/>
            <person name="Orlowska M."/>
            <person name="Perlinska-Lenart U."/>
            <person name="Aleksandrzak-Piekarczyk T."/>
            <person name="Szatraj K."/>
            <person name="Zielenkiewicz U."/>
            <person name="Pilsyk S."/>
            <person name="Malc E."/>
            <person name="Mieczkowski P."/>
            <person name="Kruszewska J.S."/>
            <person name="Biernat P."/>
            <person name="Pawlowska J."/>
        </authorList>
    </citation>
    <scope>NUCLEOTIDE SEQUENCE [LARGE SCALE GENOMIC DNA]</scope>
    <source>
        <strain evidence="9 10">CBS 142.35</strain>
    </source>
</reference>
<feature type="compositionally biased region" description="Basic residues" evidence="8">
    <location>
        <begin position="116"/>
        <end position="125"/>
    </location>
</feature>
<dbReference type="GO" id="GO:0016607">
    <property type="term" value="C:nuclear speck"/>
    <property type="evidence" value="ECO:0007669"/>
    <property type="project" value="UniProtKB-SubCell"/>
</dbReference>
<dbReference type="InterPro" id="IPR019532">
    <property type="entry name" value="Nucl_RNA-splicing_assoc_SR-25"/>
</dbReference>
<feature type="compositionally biased region" description="Basic and acidic residues" evidence="8">
    <location>
        <begin position="106"/>
        <end position="115"/>
    </location>
</feature>
<feature type="region of interest" description="Disordered" evidence="8">
    <location>
        <begin position="1"/>
        <end position="134"/>
    </location>
</feature>
<name>A0A8H7RWW7_9FUNG</name>
<dbReference type="GO" id="GO:0006397">
    <property type="term" value="P:mRNA processing"/>
    <property type="evidence" value="ECO:0007669"/>
    <property type="project" value="UniProtKB-KW"/>
</dbReference>
<evidence type="ECO:0000256" key="5">
    <source>
        <dbReference type="ARBA" id="ARBA00022664"/>
    </source>
</evidence>
<evidence type="ECO:0000256" key="6">
    <source>
        <dbReference type="ARBA" id="ARBA00023187"/>
    </source>
</evidence>
<dbReference type="Pfam" id="PF10500">
    <property type="entry name" value="SR-25"/>
    <property type="match status" value="1"/>
</dbReference>
<proteinExistence type="inferred from homology"/>
<dbReference type="GO" id="GO:0005730">
    <property type="term" value="C:nucleolus"/>
    <property type="evidence" value="ECO:0007669"/>
    <property type="project" value="UniProtKB-SubCell"/>
</dbReference>
<comment type="caution">
    <text evidence="9">The sequence shown here is derived from an EMBL/GenBank/DDBJ whole genome shotgun (WGS) entry which is preliminary data.</text>
</comment>
<evidence type="ECO:0000256" key="1">
    <source>
        <dbReference type="ARBA" id="ARBA00004324"/>
    </source>
</evidence>
<evidence type="ECO:0000256" key="8">
    <source>
        <dbReference type="SAM" id="MobiDB-lite"/>
    </source>
</evidence>
<feature type="compositionally biased region" description="Basic residues" evidence="8">
    <location>
        <begin position="37"/>
        <end position="67"/>
    </location>
</feature>
<dbReference type="GO" id="GO:0008380">
    <property type="term" value="P:RNA splicing"/>
    <property type="evidence" value="ECO:0007669"/>
    <property type="project" value="UniProtKB-KW"/>
</dbReference>
<evidence type="ECO:0000313" key="10">
    <source>
        <dbReference type="Proteomes" id="UP000646827"/>
    </source>
</evidence>
<keyword evidence="6" id="KW-0508">mRNA splicing</keyword>
<evidence type="ECO:0000313" key="9">
    <source>
        <dbReference type="EMBL" id="KAG2217722.1"/>
    </source>
</evidence>
<feature type="compositionally biased region" description="Basic residues" evidence="8">
    <location>
        <begin position="19"/>
        <end position="28"/>
    </location>
</feature>
<gene>
    <name evidence="9" type="ORF">INT45_001265</name>
</gene>
<protein>
    <recommendedName>
        <fullName evidence="4">ADP-ribosylation factor-like protein 6-interacting protein 4</fullName>
    </recommendedName>
</protein>